<dbReference type="AlphaFoldDB" id="A0A1G2QIM4"/>
<evidence type="ECO:0000256" key="3">
    <source>
        <dbReference type="ARBA" id="ARBA00023274"/>
    </source>
</evidence>
<dbReference type="GO" id="GO:0019843">
    <property type="term" value="F:rRNA binding"/>
    <property type="evidence" value="ECO:0007669"/>
    <property type="project" value="UniProtKB-UniRule"/>
</dbReference>
<dbReference type="EMBL" id="MHTL01000016">
    <property type="protein sequence ID" value="OHA60277.1"/>
    <property type="molecule type" value="Genomic_DNA"/>
</dbReference>
<organism evidence="7 8">
    <name type="scientific">Candidatus Vogelbacteria bacterium RIFOXYD1_FULL_51_18</name>
    <dbReference type="NCBI Taxonomy" id="1802440"/>
    <lineage>
        <taxon>Bacteria</taxon>
        <taxon>Candidatus Vogeliibacteriota</taxon>
    </lineage>
</organism>
<dbReference type="Pfam" id="PF17136">
    <property type="entry name" value="ribosomal_L24"/>
    <property type="match status" value="1"/>
</dbReference>
<dbReference type="InterPro" id="IPR041988">
    <property type="entry name" value="Ribosomal_uL24_KOW"/>
</dbReference>
<dbReference type="InterPro" id="IPR003256">
    <property type="entry name" value="Ribosomal_uL24"/>
</dbReference>
<keyword evidence="5" id="KW-0694">RNA-binding</keyword>
<feature type="domain" description="KOW" evidence="6">
    <location>
        <begin position="4"/>
        <end position="31"/>
    </location>
</feature>
<name>A0A1G2QIM4_9BACT</name>
<dbReference type="Proteomes" id="UP000177090">
    <property type="component" value="Unassembled WGS sequence"/>
</dbReference>
<dbReference type="NCBIfam" id="TIGR01079">
    <property type="entry name" value="rplX_bact"/>
    <property type="match status" value="1"/>
</dbReference>
<proteinExistence type="inferred from homology"/>
<dbReference type="GO" id="GO:0005840">
    <property type="term" value="C:ribosome"/>
    <property type="evidence" value="ECO:0007669"/>
    <property type="project" value="UniProtKB-KW"/>
</dbReference>
<dbReference type="Pfam" id="PF00467">
    <property type="entry name" value="KOW"/>
    <property type="match status" value="1"/>
</dbReference>
<dbReference type="SUPFAM" id="SSF50104">
    <property type="entry name" value="Translation proteins SH3-like domain"/>
    <property type="match status" value="1"/>
</dbReference>
<evidence type="ECO:0000313" key="8">
    <source>
        <dbReference type="Proteomes" id="UP000177090"/>
    </source>
</evidence>
<protein>
    <recommendedName>
        <fullName evidence="4 5">Large ribosomal subunit protein uL24</fullName>
    </recommendedName>
</protein>
<dbReference type="InterPro" id="IPR005824">
    <property type="entry name" value="KOW"/>
</dbReference>
<comment type="subunit">
    <text evidence="5">Part of the 50S ribosomal subunit.</text>
</comment>
<sequence length="103" mass="11325">MSLSIKKGDTVIVRSGKDRGEKGKVLAVFATDGRLVVEGVNMKKCREKPRKQGAKGQVLEKPAPLYRATVSLYCEKCGKGVRYGVRGEGKNKVRICRNCGREV</sequence>
<keyword evidence="2 5" id="KW-0689">Ribosomal protein</keyword>
<dbReference type="HAMAP" id="MF_01326_B">
    <property type="entry name" value="Ribosomal_uL24_B"/>
    <property type="match status" value="1"/>
</dbReference>
<dbReference type="GO" id="GO:0006412">
    <property type="term" value="P:translation"/>
    <property type="evidence" value="ECO:0007669"/>
    <property type="project" value="UniProtKB-UniRule"/>
</dbReference>
<evidence type="ECO:0000256" key="2">
    <source>
        <dbReference type="ARBA" id="ARBA00022980"/>
    </source>
</evidence>
<gene>
    <name evidence="5" type="primary">rplX</name>
    <name evidence="7" type="ORF">A2569_01625</name>
</gene>
<dbReference type="Gene3D" id="2.30.30.30">
    <property type="match status" value="1"/>
</dbReference>
<comment type="caution">
    <text evidence="7">The sequence shown here is derived from an EMBL/GenBank/DDBJ whole genome shotgun (WGS) entry which is preliminary data.</text>
</comment>
<comment type="function">
    <text evidence="5">One of two assembly initiator proteins, it binds directly to the 5'-end of the 23S rRNA, where it nucleates assembly of the 50S subunit.</text>
</comment>
<evidence type="ECO:0000256" key="4">
    <source>
        <dbReference type="ARBA" id="ARBA00035206"/>
    </source>
</evidence>
<keyword evidence="3 5" id="KW-0687">Ribonucleoprotein</keyword>
<dbReference type="STRING" id="1802440.A2569_01625"/>
<comment type="function">
    <text evidence="5">One of the proteins that surrounds the polypeptide exit tunnel on the outside of the subunit.</text>
</comment>
<evidence type="ECO:0000256" key="1">
    <source>
        <dbReference type="ARBA" id="ARBA00010618"/>
    </source>
</evidence>
<dbReference type="PANTHER" id="PTHR12903">
    <property type="entry name" value="MITOCHONDRIAL RIBOSOMAL PROTEIN L24"/>
    <property type="match status" value="1"/>
</dbReference>
<comment type="similarity">
    <text evidence="1 5">Belongs to the universal ribosomal protein uL24 family.</text>
</comment>
<dbReference type="InterPro" id="IPR014722">
    <property type="entry name" value="Rib_uL2_dom2"/>
</dbReference>
<dbReference type="InterPro" id="IPR057264">
    <property type="entry name" value="Ribosomal_uL24_C"/>
</dbReference>
<dbReference type="InterPro" id="IPR008991">
    <property type="entry name" value="Translation_prot_SH3-like_sf"/>
</dbReference>
<dbReference type="SMART" id="SM00739">
    <property type="entry name" value="KOW"/>
    <property type="match status" value="1"/>
</dbReference>
<dbReference type="GO" id="GO:0003735">
    <property type="term" value="F:structural constituent of ribosome"/>
    <property type="evidence" value="ECO:0007669"/>
    <property type="project" value="InterPro"/>
</dbReference>
<evidence type="ECO:0000313" key="7">
    <source>
        <dbReference type="EMBL" id="OHA60277.1"/>
    </source>
</evidence>
<accession>A0A1G2QIM4</accession>
<evidence type="ECO:0000256" key="5">
    <source>
        <dbReference type="HAMAP-Rule" id="MF_01326"/>
    </source>
</evidence>
<dbReference type="CDD" id="cd06089">
    <property type="entry name" value="KOW_RPL26"/>
    <property type="match status" value="1"/>
</dbReference>
<dbReference type="GO" id="GO:1990904">
    <property type="term" value="C:ribonucleoprotein complex"/>
    <property type="evidence" value="ECO:0007669"/>
    <property type="project" value="UniProtKB-KW"/>
</dbReference>
<evidence type="ECO:0000259" key="6">
    <source>
        <dbReference type="SMART" id="SM00739"/>
    </source>
</evidence>
<keyword evidence="5" id="KW-0699">rRNA-binding</keyword>
<reference evidence="7 8" key="1">
    <citation type="journal article" date="2016" name="Nat. Commun.">
        <title>Thousands of microbial genomes shed light on interconnected biogeochemical processes in an aquifer system.</title>
        <authorList>
            <person name="Anantharaman K."/>
            <person name="Brown C.T."/>
            <person name="Hug L.A."/>
            <person name="Sharon I."/>
            <person name="Castelle C.J."/>
            <person name="Probst A.J."/>
            <person name="Thomas B.C."/>
            <person name="Singh A."/>
            <person name="Wilkins M.J."/>
            <person name="Karaoz U."/>
            <person name="Brodie E.L."/>
            <person name="Williams K.H."/>
            <person name="Hubbard S.S."/>
            <person name="Banfield J.F."/>
        </authorList>
    </citation>
    <scope>NUCLEOTIDE SEQUENCE [LARGE SCALE GENOMIC DNA]</scope>
</reference>